<evidence type="ECO:0000256" key="2">
    <source>
        <dbReference type="ARBA" id="ARBA00002704"/>
    </source>
</evidence>
<dbReference type="SUPFAM" id="SSF49472">
    <property type="entry name" value="Transthyretin (synonym: prealbumin)"/>
    <property type="match status" value="1"/>
</dbReference>
<comment type="catalytic activity">
    <reaction evidence="1 7">
        <text>5-hydroxyisourate + H2O = 5-hydroxy-2-oxo-4-ureido-2,5-dihydro-1H-imidazole-5-carboxylate + H(+)</text>
        <dbReference type="Rhea" id="RHEA:23736"/>
        <dbReference type="ChEBI" id="CHEBI:15377"/>
        <dbReference type="ChEBI" id="CHEBI:15378"/>
        <dbReference type="ChEBI" id="CHEBI:18072"/>
        <dbReference type="ChEBI" id="CHEBI:58639"/>
        <dbReference type="EC" id="3.5.2.17"/>
    </reaction>
</comment>
<dbReference type="InterPro" id="IPR023416">
    <property type="entry name" value="Transthyretin/HIU_hydrolase_d"/>
</dbReference>
<dbReference type="Proteomes" id="UP000198688">
    <property type="component" value="Chromosome I"/>
</dbReference>
<sequence length="120" mass="13790">MPSDDGTTAAFRARISTHILDTVSGDPARDVYVRLERRDSDGWLTAGEGRTDDDGRLRFEVPMHDWQAGGYRLFYYVEPYLGGDCFFPEITVAFHVHDPNRHYHVPLLLSRYGYTTYRGS</sequence>
<evidence type="ECO:0000256" key="1">
    <source>
        <dbReference type="ARBA" id="ARBA00001043"/>
    </source>
</evidence>
<reference evidence="9 10" key="1">
    <citation type="submission" date="2016-10" db="EMBL/GenBank/DDBJ databases">
        <authorList>
            <person name="de Groot N.N."/>
        </authorList>
    </citation>
    <scope>NUCLEOTIDE SEQUENCE [LARGE SCALE GENOMIC DNA]</scope>
    <source>
        <strain evidence="9 10">DSM 43941</strain>
    </source>
</reference>
<evidence type="ECO:0000256" key="5">
    <source>
        <dbReference type="ARBA" id="ARBA00022631"/>
    </source>
</evidence>
<dbReference type="PANTHER" id="PTHR10395">
    <property type="entry name" value="URICASE AND TRANSTHYRETIN-RELATED"/>
    <property type="match status" value="1"/>
</dbReference>
<dbReference type="EMBL" id="LT629758">
    <property type="protein sequence ID" value="SDT79303.1"/>
    <property type="molecule type" value="Genomic_DNA"/>
</dbReference>
<feature type="domain" description="Transthyretin/hydroxyisourate hydrolase" evidence="8">
    <location>
        <begin position="15"/>
        <end position="119"/>
    </location>
</feature>
<dbReference type="CDD" id="cd05822">
    <property type="entry name" value="TLP_HIUase"/>
    <property type="match status" value="1"/>
</dbReference>
<accession>A0A1H2D984</accession>
<dbReference type="STRING" id="113562.SAMN04489716_8730"/>
<dbReference type="InterPro" id="IPR014306">
    <property type="entry name" value="Hydroxyisourate_hydrolase"/>
</dbReference>
<comment type="function">
    <text evidence="2">Catalyzes the hydrolysis of 5-hydroxyisourate (HIU) to 2-oxo-4-hydroxy-4-carboxy-5-ureidoimidazoline (OHCU).</text>
</comment>
<dbReference type="GO" id="GO:0033971">
    <property type="term" value="F:hydroxyisourate hydrolase activity"/>
    <property type="evidence" value="ECO:0007669"/>
    <property type="project" value="UniProtKB-EC"/>
</dbReference>
<dbReference type="InterPro" id="IPR036817">
    <property type="entry name" value="Transthyretin/HIU_hydrolase_sf"/>
</dbReference>
<dbReference type="InterPro" id="IPR023418">
    <property type="entry name" value="Thyroxine_BS"/>
</dbReference>
<evidence type="ECO:0000313" key="9">
    <source>
        <dbReference type="EMBL" id="SDT79303.1"/>
    </source>
</evidence>
<dbReference type="NCBIfam" id="TIGR02962">
    <property type="entry name" value="hdxy_isourate"/>
    <property type="match status" value="1"/>
</dbReference>
<keyword evidence="6 7" id="KW-0378">Hydrolase</keyword>
<evidence type="ECO:0000256" key="4">
    <source>
        <dbReference type="ARBA" id="ARBA00011881"/>
    </source>
</evidence>
<gene>
    <name evidence="9" type="ORF">SAMN04489716_8730</name>
</gene>
<dbReference type="PANTHER" id="PTHR10395:SF7">
    <property type="entry name" value="5-HYDROXYISOURATE HYDROLASE"/>
    <property type="match status" value="1"/>
</dbReference>
<protein>
    <recommendedName>
        <fullName evidence="7">5-hydroxyisourate hydrolase</fullName>
        <shortName evidence="7">HIU hydrolase</shortName>
        <shortName evidence="7">HIUHase</shortName>
        <ecNumber evidence="7">3.5.2.17</ecNumber>
    </recommendedName>
</protein>
<evidence type="ECO:0000259" key="8">
    <source>
        <dbReference type="Pfam" id="PF00576"/>
    </source>
</evidence>
<dbReference type="Gene3D" id="2.60.40.180">
    <property type="entry name" value="Transthyretin/hydroxyisourate hydrolase domain"/>
    <property type="match status" value="1"/>
</dbReference>
<organism evidence="9 10">
    <name type="scientific">Actinoplanes derwentensis</name>
    <dbReference type="NCBI Taxonomy" id="113562"/>
    <lineage>
        <taxon>Bacteria</taxon>
        <taxon>Bacillati</taxon>
        <taxon>Actinomycetota</taxon>
        <taxon>Actinomycetes</taxon>
        <taxon>Micromonosporales</taxon>
        <taxon>Micromonosporaceae</taxon>
        <taxon>Actinoplanes</taxon>
    </lineage>
</organism>
<evidence type="ECO:0000256" key="6">
    <source>
        <dbReference type="ARBA" id="ARBA00022801"/>
    </source>
</evidence>
<evidence type="ECO:0000256" key="7">
    <source>
        <dbReference type="RuleBase" id="RU361270"/>
    </source>
</evidence>
<dbReference type="RefSeq" id="WP_092554925.1">
    <property type="nucleotide sequence ID" value="NZ_BOMJ01000002.1"/>
</dbReference>
<comment type="similarity">
    <text evidence="3 7">Belongs to the transthyretin family. 5-hydroxyisourate hydrolase subfamily.</text>
</comment>
<name>A0A1H2D984_9ACTN</name>
<dbReference type="OrthoDB" id="9792386at2"/>
<evidence type="ECO:0000256" key="3">
    <source>
        <dbReference type="ARBA" id="ARBA00009850"/>
    </source>
</evidence>
<dbReference type="PROSITE" id="PS00768">
    <property type="entry name" value="TRANSTHYRETIN_1"/>
    <property type="match status" value="1"/>
</dbReference>
<dbReference type="EC" id="3.5.2.17" evidence="7"/>
<evidence type="ECO:0000313" key="10">
    <source>
        <dbReference type="Proteomes" id="UP000198688"/>
    </source>
</evidence>
<proteinExistence type="inferred from homology"/>
<dbReference type="AlphaFoldDB" id="A0A1H2D984"/>
<dbReference type="GO" id="GO:0006144">
    <property type="term" value="P:purine nucleobase metabolic process"/>
    <property type="evidence" value="ECO:0007669"/>
    <property type="project" value="UniProtKB-KW"/>
</dbReference>
<comment type="subunit">
    <text evidence="4 7">Homotetramer.</text>
</comment>
<keyword evidence="5 7" id="KW-0659">Purine metabolism</keyword>
<dbReference type="Pfam" id="PF00576">
    <property type="entry name" value="Transthyretin"/>
    <property type="match status" value="1"/>
</dbReference>
<keyword evidence="10" id="KW-1185">Reference proteome</keyword>